<protein>
    <submittedName>
        <fullName evidence="2">Uncharacterized protein</fullName>
    </submittedName>
</protein>
<dbReference type="AlphaFoldDB" id="A0A517TYW6"/>
<evidence type="ECO:0000313" key="2">
    <source>
        <dbReference type="EMBL" id="QDT73566.1"/>
    </source>
</evidence>
<evidence type="ECO:0000256" key="1">
    <source>
        <dbReference type="SAM" id="Phobius"/>
    </source>
</evidence>
<dbReference type="Proteomes" id="UP000317909">
    <property type="component" value="Chromosome"/>
</dbReference>
<keyword evidence="3" id="KW-1185">Reference proteome</keyword>
<evidence type="ECO:0000313" key="3">
    <source>
        <dbReference type="Proteomes" id="UP000317909"/>
    </source>
</evidence>
<dbReference type="EMBL" id="CP036339">
    <property type="protein sequence ID" value="QDT73566.1"/>
    <property type="molecule type" value="Genomic_DNA"/>
</dbReference>
<keyword evidence="1" id="KW-1133">Transmembrane helix</keyword>
<accession>A0A517TYW6</accession>
<reference evidence="2 3" key="1">
    <citation type="submission" date="2019-02" db="EMBL/GenBank/DDBJ databases">
        <title>Deep-cultivation of Planctomycetes and their phenomic and genomic characterization uncovers novel biology.</title>
        <authorList>
            <person name="Wiegand S."/>
            <person name="Jogler M."/>
            <person name="Boedeker C."/>
            <person name="Pinto D."/>
            <person name="Vollmers J."/>
            <person name="Rivas-Marin E."/>
            <person name="Kohn T."/>
            <person name="Peeters S.H."/>
            <person name="Heuer A."/>
            <person name="Rast P."/>
            <person name="Oberbeckmann S."/>
            <person name="Bunk B."/>
            <person name="Jeske O."/>
            <person name="Meyerdierks A."/>
            <person name="Storesund J.E."/>
            <person name="Kallscheuer N."/>
            <person name="Luecker S."/>
            <person name="Lage O.M."/>
            <person name="Pohl T."/>
            <person name="Merkel B.J."/>
            <person name="Hornburger P."/>
            <person name="Mueller R.-W."/>
            <person name="Bruemmer F."/>
            <person name="Labrenz M."/>
            <person name="Spormann A.M."/>
            <person name="Op den Camp H."/>
            <person name="Overmann J."/>
            <person name="Amann R."/>
            <person name="Jetten M.S.M."/>
            <person name="Mascher T."/>
            <person name="Medema M.H."/>
            <person name="Devos D.P."/>
            <person name="Kaster A.-K."/>
            <person name="Ovreas L."/>
            <person name="Rohde M."/>
            <person name="Galperin M.Y."/>
            <person name="Jogler C."/>
        </authorList>
    </citation>
    <scope>NUCLEOTIDE SEQUENCE [LARGE SCALE GENOMIC DNA]</scope>
    <source>
        <strain evidence="2 3">I41</strain>
    </source>
</reference>
<dbReference type="RefSeq" id="WP_145433141.1">
    <property type="nucleotide sequence ID" value="NZ_CP036339.1"/>
</dbReference>
<name>A0A517TYW6_9BACT</name>
<sequence length="184" mass="19854">MRLDSSFTSFFRSDALAFMAQLSDDWRPSAARSALTAYRRRALSDLPLGLLVAGLLLIAGCGTAPAASSDRATDHMKVVGLLYAEYLASHSGAAPANQESLVAFLEREPANWNKLAPSAGALLNSPRDGKPLIVVYGKKPAEPADGSLPWVAYESETVDGQRMMVNLRGQVRQIGEQEIAQYFP</sequence>
<organism evidence="2 3">
    <name type="scientific">Lacipirellula limnantheis</name>
    <dbReference type="NCBI Taxonomy" id="2528024"/>
    <lineage>
        <taxon>Bacteria</taxon>
        <taxon>Pseudomonadati</taxon>
        <taxon>Planctomycetota</taxon>
        <taxon>Planctomycetia</taxon>
        <taxon>Pirellulales</taxon>
        <taxon>Lacipirellulaceae</taxon>
        <taxon>Lacipirellula</taxon>
    </lineage>
</organism>
<dbReference type="KEGG" id="llh:I41_27550"/>
<feature type="transmembrane region" description="Helical" evidence="1">
    <location>
        <begin position="48"/>
        <end position="67"/>
    </location>
</feature>
<proteinExistence type="predicted"/>
<gene>
    <name evidence="2" type="ORF">I41_27550</name>
</gene>
<keyword evidence="1" id="KW-0472">Membrane</keyword>
<dbReference type="OrthoDB" id="274821at2"/>
<keyword evidence="1" id="KW-0812">Transmembrane</keyword>